<organism evidence="5 6">
    <name type="scientific">Squirrelpox virus</name>
    <dbReference type="NCBI Taxonomy" id="240426"/>
    <lineage>
        <taxon>Viruses</taxon>
        <taxon>Varidnaviria</taxon>
        <taxon>Bamfordvirae</taxon>
        <taxon>Nucleocytoviricota</taxon>
        <taxon>Pokkesviricetes</taxon>
        <taxon>Chitovirales</taxon>
        <taxon>Poxviridae</taxon>
        <taxon>Chordopoxvirinae</taxon>
        <taxon>Sciuripoxvirus</taxon>
        <taxon>Sciuripoxvirus squirrelpox</taxon>
    </lineage>
</organism>
<name>U3UBI9_9POXV</name>
<comment type="function">
    <text evidence="4">Late protein which is part of a large complex required for early virion morphogenesis. This complex participates in the formation of virosomes and the incorporation of virosomal contents into nascent immature virions.</text>
</comment>
<evidence type="ECO:0000256" key="2">
    <source>
        <dbReference type="ARBA" id="ARBA00022844"/>
    </source>
</evidence>
<keyword evidence="3" id="KW-0426">Late protein</keyword>
<reference evidence="5 6" key="2">
    <citation type="submission" date="2013-10" db="EMBL/GenBank/DDBJ databases">
        <title>The genome of epidemic Squirrel Poxvirus reveals novel virulence genes.</title>
        <authorList>
            <person name="Darby A.C."/>
            <person name="McInnes C.J."/>
            <person name="Kjaer K.H."/>
            <person name="Wood A.R."/>
            <person name="Hughes M."/>
            <person name="Martensen P.M."/>
            <person name="Radford A.D."/>
            <person name="Hall N."/>
            <person name="Chantrey J."/>
        </authorList>
    </citation>
    <scope>NUCLEOTIDE SEQUENCE [LARGE SCALE GENOMIC DNA]</scope>
    <source>
        <strain evidence="5">Red squirrel UK</strain>
    </source>
</reference>
<keyword evidence="2" id="KW-0946">Virion</keyword>
<sequence>MSMDLFVEKTSARLARRAIFPTDVRRLAEARCLAVERRPDGAPSAVHLYESAARFDNHSIFQVAKFLFRHRPAVLRALFPCEDIMRSFATLEPDDTLEVRGGDEPRAEADAVTRVDTKMALVELANAFYTGGPPGRLPYYYRPLSVDAALGYRLENTYTT</sequence>
<dbReference type="EMBL" id="HE601899">
    <property type="protein sequence ID" value="CCD83256.1"/>
    <property type="molecule type" value="Genomic_DNA"/>
</dbReference>
<reference evidence="5 6" key="1">
    <citation type="submission" date="2011-10" db="EMBL/GenBank/DDBJ databases">
        <authorList>
            <person name="Darby A."/>
        </authorList>
    </citation>
    <scope>NUCLEOTIDE SEQUENCE [LARGE SCALE GENOMIC DNA]</scope>
    <source>
        <strain evidence="5">Red squirrel UK</strain>
    </source>
</reference>
<accession>U3UBI9</accession>
<dbReference type="Proteomes" id="UP000144311">
    <property type="component" value="Segment"/>
</dbReference>
<evidence type="ECO:0000313" key="6">
    <source>
        <dbReference type="Proteomes" id="UP000144311"/>
    </source>
</evidence>
<dbReference type="KEGG" id="vg:18158352"/>
<dbReference type="GO" id="GO:0044423">
    <property type="term" value="C:virion component"/>
    <property type="evidence" value="ECO:0007669"/>
    <property type="project" value="UniProtKB-KW"/>
</dbReference>
<protein>
    <submittedName>
        <fullName evidence="5">Uncharacterized protein</fullName>
    </submittedName>
</protein>
<dbReference type="Pfam" id="PF04701">
    <property type="entry name" value="Pox_D2"/>
    <property type="match status" value="1"/>
</dbReference>
<evidence type="ECO:0000256" key="4">
    <source>
        <dbReference type="ARBA" id="ARBA00024939"/>
    </source>
</evidence>
<evidence type="ECO:0000313" key="5">
    <source>
        <dbReference type="EMBL" id="CCD83256.1"/>
    </source>
</evidence>
<gene>
    <name evidence="5" type="primary">D2L</name>
    <name evidence="5" type="ORF">SQPV_0730</name>
</gene>
<comment type="subcellular location">
    <subcellularLocation>
        <location evidence="1">Virion</location>
    </subcellularLocation>
</comment>
<dbReference type="RefSeq" id="YP_008658498.1">
    <property type="nucleotide sequence ID" value="NC_022563.1"/>
</dbReference>
<evidence type="ECO:0000256" key="1">
    <source>
        <dbReference type="ARBA" id="ARBA00004328"/>
    </source>
</evidence>
<proteinExistence type="predicted"/>
<dbReference type="InterPro" id="IPR006791">
    <property type="entry name" value="Pox_D2"/>
</dbReference>
<dbReference type="GeneID" id="18158352"/>
<keyword evidence="6" id="KW-1185">Reference proteome</keyword>
<evidence type="ECO:0000256" key="3">
    <source>
        <dbReference type="ARBA" id="ARBA00022921"/>
    </source>
</evidence>
<dbReference type="OrthoDB" id="13308at10239"/>